<proteinExistence type="predicted"/>
<comment type="caution">
    <text evidence="2">The sequence shown here is derived from an EMBL/GenBank/DDBJ whole genome shotgun (WGS) entry which is preliminary data.</text>
</comment>
<dbReference type="EMBL" id="CAHIKZ030005210">
    <property type="protein sequence ID" value="CAE1321056.1"/>
    <property type="molecule type" value="Genomic_DNA"/>
</dbReference>
<dbReference type="GO" id="GO:0005858">
    <property type="term" value="C:axonemal dynein complex"/>
    <property type="evidence" value="ECO:0007669"/>
    <property type="project" value="TreeGrafter"/>
</dbReference>
<protein>
    <submittedName>
        <fullName evidence="2">DNAH</fullName>
    </submittedName>
</protein>
<sequence length="186" mass="22561">MIIDLTRTYLEPTDIFKEPNLWNFNPDLVFDIFDKFYLRVQLIKKIMETYTEFIKLEKEFLQDYNVFRENISDLDHRLSTIICQAFDDCSGLDSCFRLIETLGNLLERPLIKKTFDKKYANIVHLMQEEVKMVRKMYDEQMLHQKIHGRIQMHKFMPKVSGSLKWAEEMRIRISNFVEDFKHLEHK</sequence>
<evidence type="ECO:0000259" key="1">
    <source>
        <dbReference type="Pfam" id="PF08385"/>
    </source>
</evidence>
<feature type="domain" description="Dynein heavy chain tail" evidence="1">
    <location>
        <begin position="57"/>
        <end position="183"/>
    </location>
</feature>
<name>A0A812EF84_ACAPH</name>
<dbReference type="GO" id="GO:0051959">
    <property type="term" value="F:dynein light intermediate chain binding"/>
    <property type="evidence" value="ECO:0007669"/>
    <property type="project" value="InterPro"/>
</dbReference>
<reference evidence="2" key="1">
    <citation type="submission" date="2021-01" db="EMBL/GenBank/DDBJ databases">
        <authorList>
            <person name="Li R."/>
            <person name="Bekaert M."/>
        </authorList>
    </citation>
    <scope>NUCLEOTIDE SEQUENCE</scope>
    <source>
        <strain evidence="2">Farmed</strain>
    </source>
</reference>
<dbReference type="OrthoDB" id="6112790at2759"/>
<dbReference type="InterPro" id="IPR026983">
    <property type="entry name" value="DHC"/>
</dbReference>
<dbReference type="Proteomes" id="UP000597762">
    <property type="component" value="Unassembled WGS sequence"/>
</dbReference>
<dbReference type="AlphaFoldDB" id="A0A812EF84"/>
<gene>
    <name evidence="2" type="ORF">SPHA_71192</name>
</gene>
<evidence type="ECO:0000313" key="2">
    <source>
        <dbReference type="EMBL" id="CAE1321056.1"/>
    </source>
</evidence>
<dbReference type="InterPro" id="IPR013594">
    <property type="entry name" value="Dynein_heavy_tail"/>
</dbReference>
<dbReference type="Pfam" id="PF08385">
    <property type="entry name" value="DHC_N1"/>
    <property type="match status" value="1"/>
</dbReference>
<dbReference type="GO" id="GO:0007018">
    <property type="term" value="P:microtubule-based movement"/>
    <property type="evidence" value="ECO:0007669"/>
    <property type="project" value="InterPro"/>
</dbReference>
<organism evidence="2 3">
    <name type="scientific">Acanthosepion pharaonis</name>
    <name type="common">Pharaoh cuttlefish</name>
    <name type="synonym">Sepia pharaonis</name>
    <dbReference type="NCBI Taxonomy" id="158019"/>
    <lineage>
        <taxon>Eukaryota</taxon>
        <taxon>Metazoa</taxon>
        <taxon>Spiralia</taxon>
        <taxon>Lophotrochozoa</taxon>
        <taxon>Mollusca</taxon>
        <taxon>Cephalopoda</taxon>
        <taxon>Coleoidea</taxon>
        <taxon>Decapodiformes</taxon>
        <taxon>Sepiida</taxon>
        <taxon>Sepiina</taxon>
        <taxon>Sepiidae</taxon>
        <taxon>Acanthosepion</taxon>
    </lineage>
</organism>
<dbReference type="PANTHER" id="PTHR46532">
    <property type="entry name" value="MALE FERTILITY FACTOR KL5"/>
    <property type="match status" value="1"/>
</dbReference>
<dbReference type="PANTHER" id="PTHR46532:SF11">
    <property type="entry name" value="DYNEIN AXONEMAL HEAVY CHAIN 12"/>
    <property type="match status" value="1"/>
</dbReference>
<accession>A0A812EF84</accession>
<evidence type="ECO:0000313" key="3">
    <source>
        <dbReference type="Proteomes" id="UP000597762"/>
    </source>
</evidence>
<keyword evidence="3" id="KW-1185">Reference proteome</keyword>
<dbReference type="GO" id="GO:0045505">
    <property type="term" value="F:dynein intermediate chain binding"/>
    <property type="evidence" value="ECO:0007669"/>
    <property type="project" value="InterPro"/>
</dbReference>